<evidence type="ECO:0000313" key="1">
    <source>
        <dbReference type="EMBL" id="OAF63715.1"/>
    </source>
</evidence>
<name>A0A177ANW7_9BILA</name>
<reference evidence="1 2" key="1">
    <citation type="submission" date="2016-04" db="EMBL/GenBank/DDBJ databases">
        <title>The genome of Intoshia linei affirms orthonectids as highly simplified spiralians.</title>
        <authorList>
            <person name="Mikhailov K.V."/>
            <person name="Slusarev G.S."/>
            <person name="Nikitin M.A."/>
            <person name="Logacheva M.D."/>
            <person name="Penin A."/>
            <person name="Aleoshin V."/>
            <person name="Panchin Y.V."/>
        </authorList>
    </citation>
    <scope>NUCLEOTIDE SEQUENCE [LARGE SCALE GENOMIC DNA]</scope>
    <source>
        <strain evidence="1">Intl2013</strain>
        <tissue evidence="1">Whole animal</tissue>
    </source>
</reference>
<gene>
    <name evidence="1" type="ORF">A3Q56_08580</name>
</gene>
<dbReference type="EMBL" id="LWCA01002733">
    <property type="protein sequence ID" value="OAF63715.1"/>
    <property type="molecule type" value="Genomic_DNA"/>
</dbReference>
<proteinExistence type="predicted"/>
<dbReference type="OrthoDB" id="8120898at2759"/>
<accession>A0A177ANW7</accession>
<organism evidence="1 2">
    <name type="scientific">Intoshia linei</name>
    <dbReference type="NCBI Taxonomy" id="1819745"/>
    <lineage>
        <taxon>Eukaryota</taxon>
        <taxon>Metazoa</taxon>
        <taxon>Spiralia</taxon>
        <taxon>Lophotrochozoa</taxon>
        <taxon>Mesozoa</taxon>
        <taxon>Orthonectida</taxon>
        <taxon>Rhopaluridae</taxon>
        <taxon>Intoshia</taxon>
    </lineage>
</organism>
<dbReference type="Proteomes" id="UP000078046">
    <property type="component" value="Unassembled WGS sequence"/>
</dbReference>
<dbReference type="AlphaFoldDB" id="A0A177ANW7"/>
<protein>
    <submittedName>
        <fullName evidence="1">Uncharacterized protein</fullName>
    </submittedName>
</protein>
<comment type="caution">
    <text evidence="1">The sequence shown here is derived from an EMBL/GenBank/DDBJ whole genome shotgun (WGS) entry which is preliminary data.</text>
</comment>
<evidence type="ECO:0000313" key="2">
    <source>
        <dbReference type="Proteomes" id="UP000078046"/>
    </source>
</evidence>
<keyword evidence="2" id="KW-1185">Reference proteome</keyword>
<sequence>MTSRQLDFAVGHYFDYDLNLNKILSRKDVLRRILCLKPSKKVFFFRISSGELSEIYMKTGLNIIGRKRMEDKLRQLYSKYRIGSRRKNTPQCNDFINILSQLFYCHKSDQSKALNEDLLFLEN</sequence>